<keyword evidence="3" id="KW-0547">Nucleotide-binding</keyword>
<dbReference type="Gene3D" id="3.30.420.40">
    <property type="match status" value="1"/>
</dbReference>
<evidence type="ECO:0000313" key="6">
    <source>
        <dbReference type="EMBL" id="MEK8049584.1"/>
    </source>
</evidence>
<dbReference type="CDD" id="cd24008">
    <property type="entry name" value="ASKHA_NBD_GLK"/>
    <property type="match status" value="1"/>
</dbReference>
<keyword evidence="2 3" id="KW-0418">Kinase</keyword>
<dbReference type="Pfam" id="PF02685">
    <property type="entry name" value="Glucokinase"/>
    <property type="match status" value="1"/>
</dbReference>
<dbReference type="NCBIfam" id="TIGR00749">
    <property type="entry name" value="glk"/>
    <property type="match status" value="1"/>
</dbReference>
<keyword evidence="3" id="KW-0963">Cytoplasm</keyword>
<feature type="compositionally biased region" description="Polar residues" evidence="5">
    <location>
        <begin position="1"/>
        <end position="10"/>
    </location>
</feature>
<evidence type="ECO:0000256" key="5">
    <source>
        <dbReference type="SAM" id="MobiDB-lite"/>
    </source>
</evidence>
<feature type="binding site" evidence="3">
    <location>
        <begin position="37"/>
        <end position="42"/>
    </location>
    <ligand>
        <name>ATP</name>
        <dbReference type="ChEBI" id="CHEBI:30616"/>
    </ligand>
</feature>
<dbReference type="HAMAP" id="MF_00524">
    <property type="entry name" value="Glucokinase"/>
    <property type="match status" value="1"/>
</dbReference>
<name>A0ABU9CCI1_9BURK</name>
<dbReference type="PANTHER" id="PTHR47690">
    <property type="entry name" value="GLUCOKINASE"/>
    <property type="match status" value="1"/>
</dbReference>
<dbReference type="Gene3D" id="3.40.367.20">
    <property type="match status" value="1"/>
</dbReference>
<accession>A0ABU9CCI1</accession>
<comment type="catalytic activity">
    <reaction evidence="3">
        <text>D-glucose + ATP = D-glucose 6-phosphate + ADP + H(+)</text>
        <dbReference type="Rhea" id="RHEA:17825"/>
        <dbReference type="ChEBI" id="CHEBI:4167"/>
        <dbReference type="ChEBI" id="CHEBI:15378"/>
        <dbReference type="ChEBI" id="CHEBI:30616"/>
        <dbReference type="ChEBI" id="CHEBI:61548"/>
        <dbReference type="ChEBI" id="CHEBI:456216"/>
        <dbReference type="EC" id="2.7.1.2"/>
    </reaction>
</comment>
<dbReference type="InterPro" id="IPR043129">
    <property type="entry name" value="ATPase_NBD"/>
</dbReference>
<organism evidence="6 7">
    <name type="scientific">Pseudaquabacterium inlustre</name>
    <dbReference type="NCBI Taxonomy" id="2984192"/>
    <lineage>
        <taxon>Bacteria</taxon>
        <taxon>Pseudomonadati</taxon>
        <taxon>Pseudomonadota</taxon>
        <taxon>Betaproteobacteria</taxon>
        <taxon>Burkholderiales</taxon>
        <taxon>Sphaerotilaceae</taxon>
        <taxon>Pseudaquabacterium</taxon>
    </lineage>
</organism>
<evidence type="ECO:0000313" key="7">
    <source>
        <dbReference type="Proteomes" id="UP001365405"/>
    </source>
</evidence>
<comment type="caution">
    <text evidence="6">The sequence shown here is derived from an EMBL/GenBank/DDBJ whole genome shotgun (WGS) entry which is preliminary data.</text>
</comment>
<keyword evidence="3" id="KW-0324">Glycolysis</keyword>
<keyword evidence="3" id="KW-0067">ATP-binding</keyword>
<gene>
    <name evidence="3 6" type="primary">glk</name>
    <name evidence="6" type="ORF">AACH10_04970</name>
</gene>
<evidence type="ECO:0000256" key="2">
    <source>
        <dbReference type="ARBA" id="ARBA00022777"/>
    </source>
</evidence>
<proteinExistence type="inferred from homology"/>
<keyword evidence="1 3" id="KW-0808">Transferase</keyword>
<reference evidence="6 7" key="1">
    <citation type="submission" date="2024-04" db="EMBL/GenBank/DDBJ databases">
        <title>Novel species of the genus Ideonella isolated from streams.</title>
        <authorList>
            <person name="Lu H."/>
        </authorList>
    </citation>
    <scope>NUCLEOTIDE SEQUENCE [LARGE SCALE GENOMIC DNA]</scope>
    <source>
        <strain evidence="6 7">DXS22W</strain>
    </source>
</reference>
<dbReference type="EC" id="2.7.1.2" evidence="3"/>
<dbReference type="EMBL" id="JBBUTH010000002">
    <property type="protein sequence ID" value="MEK8049584.1"/>
    <property type="molecule type" value="Genomic_DNA"/>
</dbReference>
<dbReference type="GO" id="GO:0004340">
    <property type="term" value="F:glucokinase activity"/>
    <property type="evidence" value="ECO:0007669"/>
    <property type="project" value="UniProtKB-EC"/>
</dbReference>
<evidence type="ECO:0000256" key="1">
    <source>
        <dbReference type="ARBA" id="ARBA00022679"/>
    </source>
</evidence>
<dbReference type="PANTHER" id="PTHR47690:SF1">
    <property type="entry name" value="GLUCOKINASE"/>
    <property type="match status" value="1"/>
</dbReference>
<protein>
    <recommendedName>
        <fullName evidence="3">Glucokinase</fullName>
        <ecNumber evidence="3">2.7.1.2</ecNumber>
    </recommendedName>
    <alternativeName>
        <fullName evidence="3">Glucose kinase</fullName>
    </alternativeName>
</protein>
<comment type="subcellular location">
    <subcellularLocation>
        <location evidence="3">Cytoplasm</location>
    </subcellularLocation>
</comment>
<feature type="region of interest" description="Disordered" evidence="5">
    <location>
        <begin position="1"/>
        <end position="25"/>
    </location>
</feature>
<dbReference type="RefSeq" id="WP_341409265.1">
    <property type="nucleotide sequence ID" value="NZ_JBBUTH010000002.1"/>
</dbReference>
<dbReference type="SUPFAM" id="SSF53067">
    <property type="entry name" value="Actin-like ATPase domain"/>
    <property type="match status" value="1"/>
</dbReference>
<dbReference type="InterPro" id="IPR003836">
    <property type="entry name" value="Glucokinase"/>
</dbReference>
<evidence type="ECO:0000256" key="4">
    <source>
        <dbReference type="RuleBase" id="RU004046"/>
    </source>
</evidence>
<comment type="similarity">
    <text evidence="3 4">Belongs to the bacterial glucokinase family.</text>
</comment>
<dbReference type="Proteomes" id="UP001365405">
    <property type="component" value="Unassembled WGS sequence"/>
</dbReference>
<dbReference type="InterPro" id="IPR050201">
    <property type="entry name" value="Bacterial_glucokinase"/>
</dbReference>
<evidence type="ECO:0000256" key="3">
    <source>
        <dbReference type="HAMAP-Rule" id="MF_00524"/>
    </source>
</evidence>
<keyword evidence="7" id="KW-1185">Reference proteome</keyword>
<sequence>MALTTTTETSPAHPPAVAATSCGDGRAASASHPRLVADIGGTNARFGWIASPGAPVSDVRTLPVPAHAGPAEAAQQYLADLAAAQGAAWRAPRHAAFAVATAVAGDRVAFTNSHWDFSREAVRRALGLEQLLMLNDFEALALSLPCLGADQLRCPDGRLPHAAGAAPGLLAVVGPGTGLGVGAVVHTRQGWVALPGEGGHATLAAGDDLEAAVIAAVRRRYPHVSAERLLSGIGLPLLHQALGEVRGQAPATPWTAEAIVNAALGGQDALADGTLDLFCALLGSFAGNVALTLGARGGVYIGGGIVPRFADRFFASAFRPRFEAKGRFQGYLAGIPTALITDTLAALSGGALAIEQQVALG</sequence>